<proteinExistence type="predicted"/>
<protein>
    <submittedName>
        <fullName evidence="1">Uncharacterized protein</fullName>
    </submittedName>
</protein>
<gene>
    <name evidence="1" type="ORF">E7215_10295</name>
</gene>
<evidence type="ECO:0000313" key="1">
    <source>
        <dbReference type="EMBL" id="MBE6060543.1"/>
    </source>
</evidence>
<evidence type="ECO:0000313" key="2">
    <source>
        <dbReference type="Proteomes" id="UP000768462"/>
    </source>
</evidence>
<dbReference type="AlphaFoldDB" id="A0A927WBC1"/>
<dbReference type="Proteomes" id="UP000768462">
    <property type="component" value="Unassembled WGS sequence"/>
</dbReference>
<dbReference type="EMBL" id="SVCM01000118">
    <property type="protein sequence ID" value="MBE6060543.1"/>
    <property type="molecule type" value="Genomic_DNA"/>
</dbReference>
<accession>A0A927WBC1</accession>
<sequence length="62" mass="7368">MMVSTIFMPQNEDKKLLKDEFGIGSHKIVEQNDNLMLLDELFHDTKVLPNRIQLEKFDIYKD</sequence>
<comment type="caution">
    <text evidence="1">The sequence shown here is derived from an EMBL/GenBank/DDBJ whole genome shotgun (WGS) entry which is preliminary data.</text>
</comment>
<reference evidence="1" key="1">
    <citation type="submission" date="2019-04" db="EMBL/GenBank/DDBJ databases">
        <title>Evolution of Biomass-Degrading Anaerobic Consortia Revealed by Metagenomics.</title>
        <authorList>
            <person name="Peng X."/>
        </authorList>
    </citation>
    <scope>NUCLEOTIDE SEQUENCE</scope>
    <source>
        <strain evidence="1">SIG254</strain>
    </source>
</reference>
<organism evidence="1 2">
    <name type="scientific">Clostridium sulfidigenes</name>
    <dbReference type="NCBI Taxonomy" id="318464"/>
    <lineage>
        <taxon>Bacteria</taxon>
        <taxon>Bacillati</taxon>
        <taxon>Bacillota</taxon>
        <taxon>Clostridia</taxon>
        <taxon>Eubacteriales</taxon>
        <taxon>Clostridiaceae</taxon>
        <taxon>Clostridium</taxon>
    </lineage>
</organism>
<name>A0A927WBC1_9CLOT</name>